<dbReference type="InterPro" id="IPR000372">
    <property type="entry name" value="LRRNT"/>
</dbReference>
<dbReference type="SMART" id="SM00364">
    <property type="entry name" value="LRR_BAC"/>
    <property type="match status" value="8"/>
</dbReference>
<evidence type="ECO:0000256" key="2">
    <source>
        <dbReference type="ARBA" id="ARBA00022729"/>
    </source>
</evidence>
<dbReference type="InterPro" id="IPR001611">
    <property type="entry name" value="Leu-rich_rpt"/>
</dbReference>
<keyword evidence="4" id="KW-0325">Glycoprotein</keyword>
<dbReference type="OMA" id="WMTYTTS"/>
<dbReference type="PANTHER" id="PTHR45712">
    <property type="entry name" value="AGAP008170-PA"/>
    <property type="match status" value="1"/>
</dbReference>
<evidence type="ECO:0000313" key="7">
    <source>
        <dbReference type="Proteomes" id="UP000008672"/>
    </source>
</evidence>
<organism evidence="6 7">
    <name type="scientific">Latimeria chalumnae</name>
    <name type="common">Coelacanth</name>
    <dbReference type="NCBI Taxonomy" id="7897"/>
    <lineage>
        <taxon>Eukaryota</taxon>
        <taxon>Metazoa</taxon>
        <taxon>Chordata</taxon>
        <taxon>Craniata</taxon>
        <taxon>Vertebrata</taxon>
        <taxon>Euteleostomi</taxon>
        <taxon>Coelacanthiformes</taxon>
        <taxon>Coelacanthidae</taxon>
        <taxon>Latimeria</taxon>
    </lineage>
</organism>
<dbReference type="SUPFAM" id="SSF52058">
    <property type="entry name" value="L domain-like"/>
    <property type="match status" value="1"/>
</dbReference>
<evidence type="ECO:0000256" key="3">
    <source>
        <dbReference type="ARBA" id="ARBA00022737"/>
    </source>
</evidence>
<reference evidence="7" key="1">
    <citation type="submission" date="2011-08" db="EMBL/GenBank/DDBJ databases">
        <title>The draft genome of Latimeria chalumnae.</title>
        <authorList>
            <person name="Di Palma F."/>
            <person name="Alfoldi J."/>
            <person name="Johnson J."/>
            <person name="Berlin A."/>
            <person name="Gnerre S."/>
            <person name="Jaffe D."/>
            <person name="MacCallum I."/>
            <person name="Young S."/>
            <person name="Walker B.J."/>
            <person name="Lander E."/>
            <person name="Lindblad-Toh K."/>
        </authorList>
    </citation>
    <scope>NUCLEOTIDE SEQUENCE [LARGE SCALE GENOMIC DNA]</scope>
    <source>
        <strain evidence="7">Wild caught</strain>
    </source>
</reference>
<dbReference type="Pfam" id="PF01462">
    <property type="entry name" value="LRRNT"/>
    <property type="match status" value="1"/>
</dbReference>
<dbReference type="PANTHER" id="PTHR45712:SF18">
    <property type="entry name" value="PODOCAN-LIKE PROTEIN 1"/>
    <property type="match status" value="1"/>
</dbReference>
<evidence type="ECO:0000313" key="6">
    <source>
        <dbReference type="Ensembl" id="ENSLACP00000006362.1"/>
    </source>
</evidence>
<dbReference type="InterPro" id="IPR003591">
    <property type="entry name" value="Leu-rich_rpt_typical-subtyp"/>
</dbReference>
<evidence type="ECO:0000256" key="4">
    <source>
        <dbReference type="ARBA" id="ARBA00023180"/>
    </source>
</evidence>
<dbReference type="GO" id="GO:0005615">
    <property type="term" value="C:extracellular space"/>
    <property type="evidence" value="ECO:0007669"/>
    <property type="project" value="TreeGrafter"/>
</dbReference>
<keyword evidence="2" id="KW-0732">Signal</keyword>
<dbReference type="HOGENOM" id="CLU_000288_186_2_1"/>
<sequence length="375" mass="42716">FEDHYCPPNCACYGRVVQCSDKGVDKIPYGIPYNTRYLFLMNNKIDLIQLDLLNGYLSLEFLVLNNNKLMDESIEEAFEGVPKMTRLFLDQNKLSSVPIDLPPSLEELRLNYNNISYIAEQALARCKSLKVISLNNNSITDESIIKGAFSSLKKLQIIRLNFNQLTTVPANLTTSLKELYLVGNQITRIPENVFVNSSDLRSLNLNSNQITNEGIIKETFYQMAKLEHLNLGQNLLTSVPQHLPKSLKVLILNQNSITSVKRNTFLELKILEQIDLSSNKISTVAMGTFKGMSGLQHLDISNNQLSQVPRQLPLILQSLFLYNNQIRYIPRDSFCGHQDTESHLILIRLENNYISDRNIDVKALRCLRGPQVVHF</sequence>
<evidence type="ECO:0000256" key="1">
    <source>
        <dbReference type="ARBA" id="ARBA00022614"/>
    </source>
</evidence>
<dbReference type="Gene3D" id="3.80.10.10">
    <property type="entry name" value="Ribonuclease Inhibitor"/>
    <property type="match status" value="3"/>
</dbReference>
<keyword evidence="1" id="KW-0433">Leucine-rich repeat</keyword>
<reference evidence="6" key="3">
    <citation type="submission" date="2025-09" db="UniProtKB">
        <authorList>
            <consortium name="Ensembl"/>
        </authorList>
    </citation>
    <scope>IDENTIFICATION</scope>
</reference>
<dbReference type="eggNOG" id="KOG0619">
    <property type="taxonomic scope" value="Eukaryota"/>
</dbReference>
<keyword evidence="7" id="KW-1185">Reference proteome</keyword>
<dbReference type="InterPro" id="IPR050333">
    <property type="entry name" value="SLRP"/>
</dbReference>
<dbReference type="Ensembl" id="ENSLACT00000006415.1">
    <property type="protein sequence ID" value="ENSLACP00000006362.1"/>
    <property type="gene ID" value="ENSLACG00000005645.1"/>
</dbReference>
<feature type="domain" description="LRRNT" evidence="5">
    <location>
        <begin position="5"/>
        <end position="37"/>
    </location>
</feature>
<proteinExistence type="predicted"/>
<dbReference type="EMBL" id="AFYH01148285">
    <property type="status" value="NOT_ANNOTATED_CDS"/>
    <property type="molecule type" value="Genomic_DNA"/>
</dbReference>
<dbReference type="InterPro" id="IPR032675">
    <property type="entry name" value="LRR_dom_sf"/>
</dbReference>
<evidence type="ECO:0000259" key="5">
    <source>
        <dbReference type="SMART" id="SM00013"/>
    </source>
</evidence>
<name>H3A9P1_LATCH</name>
<accession>H3A9P1</accession>
<dbReference type="Pfam" id="PF13855">
    <property type="entry name" value="LRR_8"/>
    <property type="match status" value="3"/>
</dbReference>
<reference evidence="6" key="2">
    <citation type="submission" date="2025-08" db="UniProtKB">
        <authorList>
            <consortium name="Ensembl"/>
        </authorList>
    </citation>
    <scope>IDENTIFICATION</scope>
</reference>
<dbReference type="GeneTree" id="ENSGT00940000167455"/>
<dbReference type="STRING" id="7897.ENSLACP00000006362"/>
<dbReference type="Proteomes" id="UP000008672">
    <property type="component" value="Unassembled WGS sequence"/>
</dbReference>
<dbReference type="AlphaFoldDB" id="H3A9P1"/>
<dbReference type="PROSITE" id="PS51450">
    <property type="entry name" value="LRR"/>
    <property type="match status" value="3"/>
</dbReference>
<keyword evidence="3" id="KW-0677">Repeat</keyword>
<dbReference type="SMART" id="SM00369">
    <property type="entry name" value="LRR_TYP"/>
    <property type="match status" value="9"/>
</dbReference>
<dbReference type="SMART" id="SM00013">
    <property type="entry name" value="LRRNT"/>
    <property type="match status" value="1"/>
</dbReference>
<dbReference type="InParanoid" id="H3A9P1"/>
<protein>
    <submittedName>
        <fullName evidence="6">Wu:fc23c09</fullName>
    </submittedName>
</protein>